<dbReference type="STRING" id="27835.A0A0N4YWJ6"/>
<name>A0A0N4YWJ6_NIPBR</name>
<reference evidence="3" key="1">
    <citation type="submission" date="2017-02" db="UniProtKB">
        <authorList>
            <consortium name="WormBaseParasite"/>
        </authorList>
    </citation>
    <scope>IDENTIFICATION</scope>
</reference>
<dbReference type="Proteomes" id="UP000271162">
    <property type="component" value="Unassembled WGS sequence"/>
</dbReference>
<dbReference type="AlphaFoldDB" id="A0A0N4YWJ6"/>
<gene>
    <name evidence="1" type="ORF">NBR_LOCUS21619</name>
</gene>
<evidence type="ECO:0000313" key="3">
    <source>
        <dbReference type="WBParaSite" id="NBR_0002161801-mRNA-1"/>
    </source>
</evidence>
<evidence type="ECO:0000313" key="2">
    <source>
        <dbReference type="Proteomes" id="UP000271162"/>
    </source>
</evidence>
<dbReference type="WBParaSite" id="NBR_0002161801-mRNA-1">
    <property type="protein sequence ID" value="NBR_0002161801-mRNA-1"/>
    <property type="gene ID" value="NBR_0002161801"/>
</dbReference>
<reference evidence="1 2" key="2">
    <citation type="submission" date="2018-11" db="EMBL/GenBank/DDBJ databases">
        <authorList>
            <consortium name="Pathogen Informatics"/>
        </authorList>
    </citation>
    <scope>NUCLEOTIDE SEQUENCE [LARGE SCALE GENOMIC DNA]</scope>
</reference>
<keyword evidence="2" id="KW-1185">Reference proteome</keyword>
<dbReference type="EMBL" id="UYSL01026602">
    <property type="protein sequence ID" value="VDL85710.1"/>
    <property type="molecule type" value="Genomic_DNA"/>
</dbReference>
<protein>
    <submittedName>
        <fullName evidence="1 3">Uncharacterized protein</fullName>
    </submittedName>
</protein>
<proteinExistence type="predicted"/>
<evidence type="ECO:0000313" key="1">
    <source>
        <dbReference type="EMBL" id="VDL85710.1"/>
    </source>
</evidence>
<accession>A0A0N4YWJ6</accession>
<organism evidence="3">
    <name type="scientific">Nippostrongylus brasiliensis</name>
    <name type="common">Rat hookworm</name>
    <dbReference type="NCBI Taxonomy" id="27835"/>
    <lineage>
        <taxon>Eukaryota</taxon>
        <taxon>Metazoa</taxon>
        <taxon>Ecdysozoa</taxon>
        <taxon>Nematoda</taxon>
        <taxon>Chromadorea</taxon>
        <taxon>Rhabditida</taxon>
        <taxon>Rhabditina</taxon>
        <taxon>Rhabditomorpha</taxon>
        <taxon>Strongyloidea</taxon>
        <taxon>Heligmosomidae</taxon>
        <taxon>Nippostrongylus</taxon>
    </lineage>
</organism>
<sequence length="138" mass="15355">MADFGLRRKRAFDRIARAEFGLEGFRKKRAFDRLSIADFGLRRKRAFDRVSGTEFGLIKRSADFSDPVRVVARPDLPPTNMHSSDSILPESAESLEASESMVVARDADGSEEGAPVVVAVRHVFNSRKRAMEVSRGAD</sequence>